<dbReference type="PROSITE" id="PS50893">
    <property type="entry name" value="ABC_TRANSPORTER_2"/>
    <property type="match status" value="1"/>
</dbReference>
<dbReference type="Pfam" id="PF08402">
    <property type="entry name" value="TOBE_2"/>
    <property type="match status" value="1"/>
</dbReference>
<evidence type="ECO:0000256" key="4">
    <source>
        <dbReference type="ARBA" id="ARBA00022496"/>
    </source>
</evidence>
<keyword evidence="9" id="KW-0472">Membrane</keyword>
<keyword evidence="8" id="KW-0406">Ion transport</keyword>
<dbReference type="InterPro" id="IPR027417">
    <property type="entry name" value="P-loop_NTPase"/>
</dbReference>
<dbReference type="AlphaFoldDB" id="A0A964BTA6"/>
<dbReference type="InterPro" id="IPR003439">
    <property type="entry name" value="ABC_transporter-like_ATP-bd"/>
</dbReference>
<dbReference type="Pfam" id="PF00005">
    <property type="entry name" value="ABC_tran"/>
    <property type="match status" value="1"/>
</dbReference>
<dbReference type="PROSITE" id="PS00211">
    <property type="entry name" value="ABC_TRANSPORTER_1"/>
    <property type="match status" value="1"/>
</dbReference>
<dbReference type="Proteomes" id="UP000729733">
    <property type="component" value="Unassembled WGS sequence"/>
</dbReference>
<evidence type="ECO:0000256" key="3">
    <source>
        <dbReference type="ARBA" id="ARBA00022475"/>
    </source>
</evidence>
<dbReference type="Gene3D" id="3.40.50.300">
    <property type="entry name" value="P-loop containing nucleotide triphosphate hydrolases"/>
    <property type="match status" value="1"/>
</dbReference>
<dbReference type="SUPFAM" id="SSF50331">
    <property type="entry name" value="MOP-like"/>
    <property type="match status" value="1"/>
</dbReference>
<keyword evidence="4" id="KW-0410">Iron transport</keyword>
<dbReference type="GO" id="GO:0016887">
    <property type="term" value="F:ATP hydrolysis activity"/>
    <property type="evidence" value="ECO:0007669"/>
    <property type="project" value="InterPro"/>
</dbReference>
<dbReference type="GO" id="GO:0043190">
    <property type="term" value="C:ATP-binding cassette (ABC) transporter complex"/>
    <property type="evidence" value="ECO:0007669"/>
    <property type="project" value="InterPro"/>
</dbReference>
<dbReference type="SUPFAM" id="SSF52540">
    <property type="entry name" value="P-loop containing nucleoside triphosphate hydrolases"/>
    <property type="match status" value="1"/>
</dbReference>
<evidence type="ECO:0000256" key="1">
    <source>
        <dbReference type="ARBA" id="ARBA00004417"/>
    </source>
</evidence>
<dbReference type="SMART" id="SM00382">
    <property type="entry name" value="AAA"/>
    <property type="match status" value="1"/>
</dbReference>
<organism evidence="12 13">
    <name type="scientific">Waterburya agarophytonicola KI4</name>
    <dbReference type="NCBI Taxonomy" id="2874699"/>
    <lineage>
        <taxon>Bacteria</taxon>
        <taxon>Bacillati</taxon>
        <taxon>Cyanobacteriota</taxon>
        <taxon>Cyanophyceae</taxon>
        <taxon>Pleurocapsales</taxon>
        <taxon>Hyellaceae</taxon>
        <taxon>Waterburya</taxon>
        <taxon>Waterburya agarophytonicola</taxon>
    </lineage>
</organism>
<evidence type="ECO:0000313" key="13">
    <source>
        <dbReference type="Proteomes" id="UP000729733"/>
    </source>
</evidence>
<sequence>MEHSVILQLKNITKTYSNRSDNGQTLVLDDVSLTLEHGELLGLLGPSGCGKTTLLRIIAGFESISQGVVEIAGKVVCTNCDFIAAEKRNTGMVFQDYALFPHLTVAENIAFGLKNQVKKHSKGIFSSKKIVNDRIRQRVVDVLELVGLTGLQKRYPHQLSGGQQQRISLARALAPQPALILLDEPLSNLDVQVRHRLRAEIRAILKAAGTSAIFVTHDREEALAISDKIAVMRNGKLEQVGTPEEIYLNPQSRFVAEFVTQANFVPAKRENQVWITELGEVAIFNNATKTSDKEGDLMLRQEDILLAPDLSSNIVVVDRQFLGREYDYCVETGSGKRIHARTDLSNAISVGTKVKLTLKIASPRVFPISPNINNQSLVKV</sequence>
<dbReference type="EC" id="7.6.2.9" evidence="10"/>
<dbReference type="GO" id="GO:0015418">
    <property type="term" value="F:ABC-type quaternary ammonium compound transporting activity"/>
    <property type="evidence" value="ECO:0007669"/>
    <property type="project" value="UniProtKB-EC"/>
</dbReference>
<evidence type="ECO:0000256" key="5">
    <source>
        <dbReference type="ARBA" id="ARBA00022741"/>
    </source>
</evidence>
<evidence type="ECO:0000256" key="6">
    <source>
        <dbReference type="ARBA" id="ARBA00022840"/>
    </source>
</evidence>
<evidence type="ECO:0000256" key="9">
    <source>
        <dbReference type="ARBA" id="ARBA00023136"/>
    </source>
</evidence>
<gene>
    <name evidence="12" type="ORF">I4641_10750</name>
</gene>
<feature type="domain" description="ABC transporter" evidence="11">
    <location>
        <begin position="7"/>
        <end position="259"/>
    </location>
</feature>
<dbReference type="PANTHER" id="PTHR42781:SF4">
    <property type="entry name" value="SPERMIDINE_PUTRESCINE IMPORT ATP-BINDING PROTEIN POTA"/>
    <property type="match status" value="1"/>
</dbReference>
<evidence type="ECO:0000256" key="2">
    <source>
        <dbReference type="ARBA" id="ARBA00022448"/>
    </source>
</evidence>
<protein>
    <recommendedName>
        <fullName evidence="10">ABC-type quaternary amine transporter</fullName>
        <ecNumber evidence="10">7.6.2.9</ecNumber>
    </recommendedName>
</protein>
<evidence type="ECO:0000256" key="7">
    <source>
        <dbReference type="ARBA" id="ARBA00023004"/>
    </source>
</evidence>
<dbReference type="FunFam" id="3.40.50.300:FF:000425">
    <property type="entry name" value="Probable ABC transporter, ATP-binding subunit"/>
    <property type="match status" value="1"/>
</dbReference>
<dbReference type="RefSeq" id="WP_229640520.1">
    <property type="nucleotide sequence ID" value="NZ_JADWDC010000022.1"/>
</dbReference>
<dbReference type="EMBL" id="JADWDC010000022">
    <property type="protein sequence ID" value="MCC0177455.1"/>
    <property type="molecule type" value="Genomic_DNA"/>
</dbReference>
<keyword evidence="6 12" id="KW-0067">ATP-binding</keyword>
<keyword evidence="13" id="KW-1185">Reference proteome</keyword>
<dbReference type="InterPro" id="IPR015853">
    <property type="entry name" value="ABC_transpr_FbpC"/>
</dbReference>
<accession>A0A964BTA6</accession>
<dbReference type="InterPro" id="IPR013611">
    <property type="entry name" value="Transp-assoc_OB_typ2"/>
</dbReference>
<dbReference type="InterPro" id="IPR050093">
    <property type="entry name" value="ABC_SmlMolc_Importer"/>
</dbReference>
<evidence type="ECO:0000256" key="8">
    <source>
        <dbReference type="ARBA" id="ARBA00023065"/>
    </source>
</evidence>
<reference evidence="12" key="1">
    <citation type="journal article" date="2021" name="Antonie Van Leeuwenhoek">
        <title>Draft genome and description of Waterburya agarophytonicola gen. nov. sp. nov. (Pleurocapsales, Cyanobacteria): a seaweed symbiont.</title>
        <authorList>
            <person name="Bonthond G."/>
            <person name="Shalygin S."/>
            <person name="Bayer T."/>
            <person name="Weinberger F."/>
        </authorList>
    </citation>
    <scope>NUCLEOTIDE SEQUENCE</scope>
    <source>
        <strain evidence="12">KI4</strain>
    </source>
</reference>
<keyword evidence="3" id="KW-1003">Cell membrane</keyword>
<dbReference type="GO" id="GO:0005524">
    <property type="term" value="F:ATP binding"/>
    <property type="evidence" value="ECO:0007669"/>
    <property type="project" value="UniProtKB-KW"/>
</dbReference>
<dbReference type="InterPro" id="IPR008995">
    <property type="entry name" value="Mo/tungstate-bd_C_term_dom"/>
</dbReference>
<name>A0A964BTA6_9CYAN</name>
<dbReference type="InterPro" id="IPR017871">
    <property type="entry name" value="ABC_transporter-like_CS"/>
</dbReference>
<proteinExistence type="predicted"/>
<keyword evidence="7" id="KW-0408">Iron</keyword>
<comment type="caution">
    <text evidence="12">The sequence shown here is derived from an EMBL/GenBank/DDBJ whole genome shotgun (WGS) entry which is preliminary data.</text>
</comment>
<keyword evidence="5" id="KW-0547">Nucleotide-binding</keyword>
<dbReference type="CDD" id="cd03259">
    <property type="entry name" value="ABC_Carb_Solutes_like"/>
    <property type="match status" value="1"/>
</dbReference>
<comment type="subcellular location">
    <subcellularLocation>
        <location evidence="1">Cell inner membrane</location>
        <topology evidence="1">Peripheral membrane protein</topology>
    </subcellularLocation>
</comment>
<keyword evidence="2" id="KW-0813">Transport</keyword>
<dbReference type="InterPro" id="IPR003593">
    <property type="entry name" value="AAA+_ATPase"/>
</dbReference>
<evidence type="ECO:0000313" key="12">
    <source>
        <dbReference type="EMBL" id="MCC0177455.1"/>
    </source>
</evidence>
<evidence type="ECO:0000256" key="10">
    <source>
        <dbReference type="ARBA" id="ARBA00066388"/>
    </source>
</evidence>
<dbReference type="PANTHER" id="PTHR42781">
    <property type="entry name" value="SPERMIDINE/PUTRESCINE IMPORT ATP-BINDING PROTEIN POTA"/>
    <property type="match status" value="1"/>
</dbReference>
<dbReference type="GO" id="GO:0015408">
    <property type="term" value="F:ABC-type ferric iron transporter activity"/>
    <property type="evidence" value="ECO:0007669"/>
    <property type="project" value="InterPro"/>
</dbReference>
<evidence type="ECO:0000259" key="11">
    <source>
        <dbReference type="PROSITE" id="PS50893"/>
    </source>
</evidence>